<accession>A0A0G1PXT9</accession>
<dbReference type="Proteomes" id="UP000034329">
    <property type="component" value="Unassembled WGS sequence"/>
</dbReference>
<evidence type="ECO:0000313" key="2">
    <source>
        <dbReference type="EMBL" id="KKU10258.1"/>
    </source>
</evidence>
<gene>
    <name evidence="2" type="ORF">UX13_C0016G0015</name>
</gene>
<organism evidence="2 3">
    <name type="scientific">Candidatus Woesebacteria bacterium GW2011_GWB1_45_5</name>
    <dbReference type="NCBI Taxonomy" id="1618581"/>
    <lineage>
        <taxon>Bacteria</taxon>
        <taxon>Candidatus Woeseibacteriota</taxon>
    </lineage>
</organism>
<comment type="caution">
    <text evidence="2">The sequence shown here is derived from an EMBL/GenBank/DDBJ whole genome shotgun (WGS) entry which is preliminary data.</text>
</comment>
<name>A0A0G1PXT9_9BACT</name>
<feature type="transmembrane region" description="Helical" evidence="1">
    <location>
        <begin position="47"/>
        <end position="72"/>
    </location>
</feature>
<dbReference type="AlphaFoldDB" id="A0A0G1PXT9"/>
<protein>
    <submittedName>
        <fullName evidence="2">Uncharacterized protein</fullName>
    </submittedName>
</protein>
<evidence type="ECO:0000256" key="1">
    <source>
        <dbReference type="SAM" id="Phobius"/>
    </source>
</evidence>
<keyword evidence="1" id="KW-0472">Membrane</keyword>
<keyword evidence="1" id="KW-1133">Transmembrane helix</keyword>
<proteinExistence type="predicted"/>
<evidence type="ECO:0000313" key="3">
    <source>
        <dbReference type="Proteomes" id="UP000034329"/>
    </source>
</evidence>
<keyword evidence="1" id="KW-0812">Transmembrane</keyword>
<reference evidence="2 3" key="1">
    <citation type="journal article" date="2015" name="Nature">
        <title>rRNA introns, odd ribosomes, and small enigmatic genomes across a large radiation of phyla.</title>
        <authorList>
            <person name="Brown C.T."/>
            <person name="Hug L.A."/>
            <person name="Thomas B.C."/>
            <person name="Sharon I."/>
            <person name="Castelle C.J."/>
            <person name="Singh A."/>
            <person name="Wilkins M.J."/>
            <person name="Williams K.H."/>
            <person name="Banfield J.F."/>
        </authorList>
    </citation>
    <scope>NUCLEOTIDE SEQUENCE [LARGE SCALE GENOMIC DNA]</scope>
</reference>
<sequence>MIDTNLLAGVVEEEGRIGNPVFKGTVLENLSMVPDPGAFFGALLPKLIGLALIIGVLTFLFMFITGAIAWIASGGDKQALLE</sequence>
<dbReference type="EMBL" id="LCLA01000016">
    <property type="protein sequence ID" value="KKU10258.1"/>
    <property type="molecule type" value="Genomic_DNA"/>
</dbReference>